<keyword evidence="1" id="KW-0732">Signal</keyword>
<reference evidence="2 3" key="1">
    <citation type="submission" date="2024-11" db="EMBL/GenBank/DDBJ databases">
        <title>Chromosome-level genome assembly of Eucalyptus globulus Labill. provides insights into its genome evolution.</title>
        <authorList>
            <person name="Li X."/>
        </authorList>
    </citation>
    <scope>NUCLEOTIDE SEQUENCE [LARGE SCALE GENOMIC DNA]</scope>
    <source>
        <strain evidence="2">CL2024</strain>
        <tissue evidence="2">Fresh tender leaves</tissue>
    </source>
</reference>
<dbReference type="PANTHER" id="PTHR33881:SF10">
    <property type="entry name" value="SLIT HOMOLOG 2 PROTEIN-LIKE"/>
    <property type="match status" value="1"/>
</dbReference>
<keyword evidence="3" id="KW-1185">Reference proteome</keyword>
<evidence type="ECO:0000256" key="1">
    <source>
        <dbReference type="SAM" id="SignalP"/>
    </source>
</evidence>
<name>A0ABD3LIH5_EUCGL</name>
<organism evidence="2 3">
    <name type="scientific">Eucalyptus globulus</name>
    <name type="common">Tasmanian blue gum</name>
    <dbReference type="NCBI Taxonomy" id="34317"/>
    <lineage>
        <taxon>Eukaryota</taxon>
        <taxon>Viridiplantae</taxon>
        <taxon>Streptophyta</taxon>
        <taxon>Embryophyta</taxon>
        <taxon>Tracheophyta</taxon>
        <taxon>Spermatophyta</taxon>
        <taxon>Magnoliopsida</taxon>
        <taxon>eudicotyledons</taxon>
        <taxon>Gunneridae</taxon>
        <taxon>Pentapetalae</taxon>
        <taxon>rosids</taxon>
        <taxon>malvids</taxon>
        <taxon>Myrtales</taxon>
        <taxon>Myrtaceae</taxon>
        <taxon>Myrtoideae</taxon>
        <taxon>Eucalypteae</taxon>
        <taxon>Eucalyptus</taxon>
    </lineage>
</organism>
<comment type="caution">
    <text evidence="2">The sequence shown here is derived from an EMBL/GenBank/DDBJ whole genome shotgun (WGS) entry which is preliminary data.</text>
</comment>
<feature type="chain" id="PRO_5044791522" description="EGF-like domain-containing protein" evidence="1">
    <location>
        <begin position="19"/>
        <end position="173"/>
    </location>
</feature>
<protein>
    <recommendedName>
        <fullName evidence="4">EGF-like domain-containing protein</fullName>
    </recommendedName>
</protein>
<evidence type="ECO:0000313" key="3">
    <source>
        <dbReference type="Proteomes" id="UP001634007"/>
    </source>
</evidence>
<dbReference type="Proteomes" id="UP001634007">
    <property type="component" value="Unassembled WGS sequence"/>
</dbReference>
<dbReference type="AlphaFoldDB" id="A0ABD3LIH5"/>
<feature type="signal peptide" evidence="1">
    <location>
        <begin position="1"/>
        <end position="18"/>
    </location>
</feature>
<evidence type="ECO:0000313" key="2">
    <source>
        <dbReference type="EMBL" id="KAL3750413.1"/>
    </source>
</evidence>
<dbReference type="PANTHER" id="PTHR33881">
    <property type="entry name" value="NEUROGENIC LOCUS NOTCH-LIKE PROTEIN"/>
    <property type="match status" value="1"/>
</dbReference>
<gene>
    <name evidence="2" type="ORF">ACJRO7_011418</name>
</gene>
<evidence type="ECO:0008006" key="4">
    <source>
        <dbReference type="Google" id="ProtNLM"/>
    </source>
</evidence>
<dbReference type="EMBL" id="JBJKBG010000002">
    <property type="protein sequence ID" value="KAL3750413.1"/>
    <property type="molecule type" value="Genomic_DNA"/>
</dbReference>
<sequence>MAFLARLAVLLLVTASAADSLAPFIELCDEVQCGKGLCVLNPSAPLGFECQCEAGWKLTRFDNEDDPKFLPRSVHYSCMPAPRLFPSVPYKTSVFNPCYWIPCRGGTCTESATYEHTCAIGNVYEKLGTKASNLSTTGSDAEVWLLFLIGAHELGKLLWMTIFTASTALVLWN</sequence>
<accession>A0ABD3LIH5</accession>
<proteinExistence type="predicted"/>